<evidence type="ECO:0000313" key="2">
    <source>
        <dbReference type="EMBL" id="KAF6225457.1"/>
    </source>
</evidence>
<feature type="region of interest" description="Disordered" evidence="1">
    <location>
        <begin position="1"/>
        <end position="63"/>
    </location>
</feature>
<gene>
    <name evidence="2" type="ORF">HO133_009457</name>
</gene>
<comment type="caution">
    <text evidence="2">The sequence shown here is derived from an EMBL/GenBank/DDBJ whole genome shotgun (WGS) entry which is preliminary data.</text>
</comment>
<dbReference type="AlphaFoldDB" id="A0A8H6FEF2"/>
<evidence type="ECO:0000256" key="1">
    <source>
        <dbReference type="SAM" id="MobiDB-lite"/>
    </source>
</evidence>
<dbReference type="RefSeq" id="XP_037154166.1">
    <property type="nucleotide sequence ID" value="XM_037300318.1"/>
</dbReference>
<sequence length="188" mass="20859">MSPTDYNPAKPLPLAQAAGFHTSPQQQRTHSPHIVDQAVSRKPITASKNGSADSPPPNASASDFARYHFEHSPTATPTRTSYAEDLAMDPSVRLEEYDWAGLETQFAKRMEAFKVVEEGIWEEWRGWGEVFGAWAGTISVHDEERAGKRLRTRISYTQGSEEGLEAKRMHYIKVVQAFEGALALLGDG</sequence>
<protein>
    <submittedName>
        <fullName evidence="2">Uncharacterized protein</fullName>
    </submittedName>
</protein>
<dbReference type="EMBL" id="JACCJB010000007">
    <property type="protein sequence ID" value="KAF6225457.1"/>
    <property type="molecule type" value="Genomic_DNA"/>
</dbReference>
<accession>A0A8H6FEF2</accession>
<reference evidence="2 3" key="1">
    <citation type="journal article" date="2020" name="Genomics">
        <title>Complete, high-quality genomes from long-read metagenomic sequencing of two wolf lichen thalli reveals enigmatic genome architecture.</title>
        <authorList>
            <person name="McKenzie S.K."/>
            <person name="Walston R.F."/>
            <person name="Allen J.L."/>
        </authorList>
    </citation>
    <scope>NUCLEOTIDE SEQUENCE [LARGE SCALE GENOMIC DNA]</scope>
    <source>
        <strain evidence="2">WasteWater1</strain>
    </source>
</reference>
<dbReference type="Proteomes" id="UP000593566">
    <property type="component" value="Unassembled WGS sequence"/>
</dbReference>
<keyword evidence="3" id="KW-1185">Reference proteome</keyword>
<evidence type="ECO:0000313" key="3">
    <source>
        <dbReference type="Proteomes" id="UP000593566"/>
    </source>
</evidence>
<organism evidence="2 3">
    <name type="scientific">Letharia lupina</name>
    <dbReference type="NCBI Taxonomy" id="560253"/>
    <lineage>
        <taxon>Eukaryota</taxon>
        <taxon>Fungi</taxon>
        <taxon>Dikarya</taxon>
        <taxon>Ascomycota</taxon>
        <taxon>Pezizomycotina</taxon>
        <taxon>Lecanoromycetes</taxon>
        <taxon>OSLEUM clade</taxon>
        <taxon>Lecanoromycetidae</taxon>
        <taxon>Lecanorales</taxon>
        <taxon>Lecanorineae</taxon>
        <taxon>Parmeliaceae</taxon>
        <taxon>Letharia</taxon>
    </lineage>
</organism>
<proteinExistence type="predicted"/>
<name>A0A8H6FEF2_9LECA</name>
<dbReference type="GeneID" id="59337852"/>